<dbReference type="GO" id="GO:0005886">
    <property type="term" value="C:plasma membrane"/>
    <property type="evidence" value="ECO:0007669"/>
    <property type="project" value="TreeGrafter"/>
</dbReference>
<evidence type="ECO:0000256" key="4">
    <source>
        <dbReference type="ARBA" id="ARBA00025078"/>
    </source>
</evidence>
<comment type="similarity">
    <text evidence="1">Belongs to the type III secretion exporter family.</text>
</comment>
<reference evidence="5 6" key="1">
    <citation type="submission" date="2020-01" db="EMBL/GenBank/DDBJ databases">
        <authorList>
            <person name="Chen J."/>
            <person name="Zhu S."/>
            <person name="Yang J."/>
        </authorList>
    </citation>
    <scope>NUCLEOTIDE SEQUENCE [LARGE SCALE GENOMIC DNA]</scope>
    <source>
        <strain evidence="5 6">345S023</strain>
    </source>
</reference>
<keyword evidence="5" id="KW-0969">Cilium</keyword>
<keyword evidence="5" id="KW-0966">Cell projection</keyword>
<evidence type="ECO:0000313" key="5">
    <source>
        <dbReference type="EMBL" id="NDV89739.1"/>
    </source>
</evidence>
<comment type="caution">
    <text evidence="5">The sequence shown here is derived from an EMBL/GenBank/DDBJ whole genome shotgun (WGS) entry which is preliminary data.</text>
</comment>
<dbReference type="Pfam" id="PF01312">
    <property type="entry name" value="Bac_export_2"/>
    <property type="match status" value="1"/>
</dbReference>
<keyword evidence="3" id="KW-0813">Transport</keyword>
<organism evidence="5 6">
    <name type="scientific">Alteromonas profundi</name>
    <dbReference type="NCBI Taxonomy" id="2696062"/>
    <lineage>
        <taxon>Bacteria</taxon>
        <taxon>Pseudomonadati</taxon>
        <taxon>Pseudomonadota</taxon>
        <taxon>Gammaproteobacteria</taxon>
        <taxon>Alteromonadales</taxon>
        <taxon>Alteromonadaceae</taxon>
        <taxon>Alteromonas/Salinimonas group</taxon>
        <taxon>Alteromonas</taxon>
    </lineage>
</organism>
<keyword evidence="6" id="KW-1185">Reference proteome</keyword>
<keyword evidence="3" id="KW-1006">Bacterial flagellum protein export</keyword>
<gene>
    <name evidence="5" type="ORF">GTH32_00825</name>
</gene>
<dbReference type="RefSeq" id="WP_163083335.1">
    <property type="nucleotide sequence ID" value="NZ_JAAAWN010000001.1"/>
</dbReference>
<dbReference type="Gene3D" id="3.40.1690.10">
    <property type="entry name" value="secretion proteins EscU"/>
    <property type="match status" value="1"/>
</dbReference>
<name>A0A7X5LI38_9ALTE</name>
<accession>A0A7X5LI38</accession>
<keyword evidence="3" id="KW-0653">Protein transport</keyword>
<keyword evidence="5" id="KW-0282">Flagellum</keyword>
<proteinExistence type="inferred from homology"/>
<dbReference type="InterPro" id="IPR029025">
    <property type="entry name" value="T3SS_substrate_exporter_C"/>
</dbReference>
<dbReference type="EMBL" id="JAAAWN010000001">
    <property type="protein sequence ID" value="NDV89739.1"/>
    <property type="molecule type" value="Genomic_DNA"/>
</dbReference>
<dbReference type="GO" id="GO:0009306">
    <property type="term" value="P:protein secretion"/>
    <property type="evidence" value="ECO:0007669"/>
    <property type="project" value="InterPro"/>
</dbReference>
<evidence type="ECO:0000256" key="2">
    <source>
        <dbReference type="ARBA" id="ARBA00021622"/>
    </source>
</evidence>
<comment type="function">
    <text evidence="4">Required for formation of the rod structure in the basal body of the flagellar apparatus. Together with FliI and FliH, may constitute the export apparatus of flagellin.</text>
</comment>
<dbReference type="Proteomes" id="UP000470213">
    <property type="component" value="Unassembled WGS sequence"/>
</dbReference>
<evidence type="ECO:0000313" key="6">
    <source>
        <dbReference type="Proteomes" id="UP000470213"/>
    </source>
</evidence>
<evidence type="ECO:0000256" key="1">
    <source>
        <dbReference type="ARBA" id="ARBA00010690"/>
    </source>
</evidence>
<dbReference type="PANTHER" id="PTHR30531">
    <property type="entry name" value="FLAGELLAR BIOSYNTHETIC PROTEIN FLHB"/>
    <property type="match status" value="1"/>
</dbReference>
<dbReference type="AlphaFoldDB" id="A0A7X5LI38"/>
<evidence type="ECO:0000256" key="3">
    <source>
        <dbReference type="ARBA" id="ARBA00023225"/>
    </source>
</evidence>
<protein>
    <recommendedName>
        <fullName evidence="2">Flagellar biosynthetic protein FlhB</fullName>
    </recommendedName>
</protein>
<dbReference type="SUPFAM" id="SSF160544">
    <property type="entry name" value="EscU C-terminal domain-like"/>
    <property type="match status" value="1"/>
</dbReference>
<dbReference type="PANTHER" id="PTHR30531:SF12">
    <property type="entry name" value="FLAGELLAR BIOSYNTHETIC PROTEIN FLHB"/>
    <property type="match status" value="1"/>
</dbReference>
<dbReference type="InterPro" id="IPR006135">
    <property type="entry name" value="T3SS_substrate_exporter"/>
</dbReference>
<sequence length="103" mass="11449">MNDKAKRAIGLKYDSTDKKNAPKVVSKGYGDLADAIINLAQENGVLIHEDPYLSEVLSRLDIGQDIPESLYFVIAELLAYSYVLQGKVPPGWEDIVKHIDFTV</sequence>